<protein>
    <submittedName>
        <fullName evidence="5">DeoR family regulatory protein</fullName>
    </submittedName>
</protein>
<dbReference type="PROSITE" id="PS51000">
    <property type="entry name" value="HTH_DEOR_2"/>
    <property type="match status" value="1"/>
</dbReference>
<evidence type="ECO:0000256" key="2">
    <source>
        <dbReference type="ARBA" id="ARBA00023125"/>
    </source>
</evidence>
<dbReference type="Pfam" id="PF00455">
    <property type="entry name" value="DeoRC"/>
    <property type="match status" value="1"/>
</dbReference>
<dbReference type="InterPro" id="IPR036388">
    <property type="entry name" value="WH-like_DNA-bd_sf"/>
</dbReference>
<dbReference type="InterPro" id="IPR036390">
    <property type="entry name" value="WH_DNA-bd_sf"/>
</dbReference>
<name>A0A0E4H333_9STRE</name>
<dbReference type="PRINTS" id="PR00037">
    <property type="entry name" value="HTHLACR"/>
</dbReference>
<dbReference type="SUPFAM" id="SSF46785">
    <property type="entry name" value="Winged helix' DNA-binding domain"/>
    <property type="match status" value="1"/>
</dbReference>
<dbReference type="GO" id="GO:0003700">
    <property type="term" value="F:DNA-binding transcription factor activity"/>
    <property type="evidence" value="ECO:0007669"/>
    <property type="project" value="InterPro"/>
</dbReference>
<dbReference type="RefSeq" id="WP_093649487.1">
    <property type="nucleotide sequence ID" value="NZ_CTEN01000001.1"/>
</dbReference>
<dbReference type="Pfam" id="PF08220">
    <property type="entry name" value="HTH_DeoR"/>
    <property type="match status" value="1"/>
</dbReference>
<dbReference type="InterPro" id="IPR001034">
    <property type="entry name" value="DeoR_HTH"/>
</dbReference>
<keyword evidence="6" id="KW-1185">Reference proteome</keyword>
<dbReference type="PROSITE" id="PS00894">
    <property type="entry name" value="HTH_DEOR_1"/>
    <property type="match status" value="1"/>
</dbReference>
<organism evidence="5 6">
    <name type="scientific">Streptococcus varani</name>
    <dbReference type="NCBI Taxonomy" id="1608583"/>
    <lineage>
        <taxon>Bacteria</taxon>
        <taxon>Bacillati</taxon>
        <taxon>Bacillota</taxon>
        <taxon>Bacilli</taxon>
        <taxon>Lactobacillales</taxon>
        <taxon>Streptococcaceae</taxon>
        <taxon>Streptococcus</taxon>
    </lineage>
</organism>
<dbReference type="SMART" id="SM00420">
    <property type="entry name" value="HTH_DEOR"/>
    <property type="match status" value="1"/>
</dbReference>
<evidence type="ECO:0000256" key="1">
    <source>
        <dbReference type="ARBA" id="ARBA00023015"/>
    </source>
</evidence>
<dbReference type="SMART" id="SM01134">
    <property type="entry name" value="DeoRC"/>
    <property type="match status" value="1"/>
</dbReference>
<evidence type="ECO:0000259" key="4">
    <source>
        <dbReference type="PROSITE" id="PS51000"/>
    </source>
</evidence>
<keyword evidence="1" id="KW-0805">Transcription regulation</keyword>
<evidence type="ECO:0000256" key="3">
    <source>
        <dbReference type="ARBA" id="ARBA00023163"/>
    </source>
</evidence>
<accession>A0A0E4H333</accession>
<dbReference type="InterPro" id="IPR050313">
    <property type="entry name" value="Carb_Metab_HTH_regulators"/>
</dbReference>
<dbReference type="PANTHER" id="PTHR30363:SF44">
    <property type="entry name" value="AGA OPERON TRANSCRIPTIONAL REPRESSOR-RELATED"/>
    <property type="match status" value="1"/>
</dbReference>
<evidence type="ECO:0000313" key="5">
    <source>
        <dbReference type="EMBL" id="CQR23735.1"/>
    </source>
</evidence>
<dbReference type="SUPFAM" id="SSF100950">
    <property type="entry name" value="NagB/RpiA/CoA transferase-like"/>
    <property type="match status" value="1"/>
</dbReference>
<dbReference type="Gene3D" id="3.40.50.1360">
    <property type="match status" value="1"/>
</dbReference>
<keyword evidence="3" id="KW-0804">Transcription</keyword>
<dbReference type="Proteomes" id="UP000198604">
    <property type="component" value="Unassembled WGS sequence"/>
</dbReference>
<reference evidence="6" key="1">
    <citation type="submission" date="2015-03" db="EMBL/GenBank/DDBJ databases">
        <authorList>
            <person name="Urmite Genomes"/>
        </authorList>
    </citation>
    <scope>NUCLEOTIDE SEQUENCE [LARGE SCALE GENOMIC DNA]</scope>
    <source>
        <strain evidence="6">FF10</strain>
    </source>
</reference>
<dbReference type="InterPro" id="IPR014036">
    <property type="entry name" value="DeoR-like_C"/>
</dbReference>
<dbReference type="AlphaFoldDB" id="A0A0E4H333"/>
<dbReference type="InterPro" id="IPR018356">
    <property type="entry name" value="Tscrpt_reg_HTH_DeoR_CS"/>
</dbReference>
<proteinExistence type="predicted"/>
<dbReference type="GO" id="GO:0003677">
    <property type="term" value="F:DNA binding"/>
    <property type="evidence" value="ECO:0007669"/>
    <property type="project" value="UniProtKB-KW"/>
</dbReference>
<evidence type="ECO:0000313" key="6">
    <source>
        <dbReference type="Proteomes" id="UP000198604"/>
    </source>
</evidence>
<dbReference type="Gene3D" id="1.10.10.10">
    <property type="entry name" value="Winged helix-like DNA-binding domain superfamily/Winged helix DNA-binding domain"/>
    <property type="match status" value="1"/>
</dbReference>
<dbReference type="EMBL" id="CTEN01000001">
    <property type="protein sequence ID" value="CQR23735.1"/>
    <property type="molecule type" value="Genomic_DNA"/>
</dbReference>
<dbReference type="InterPro" id="IPR037171">
    <property type="entry name" value="NagB/RpiA_transferase-like"/>
</dbReference>
<dbReference type="OrthoDB" id="9797223at2"/>
<gene>
    <name evidence="5" type="ORF">BN1356_00102</name>
</gene>
<keyword evidence="2" id="KW-0238">DNA-binding</keyword>
<sequence>MYPEERHRKILDILSQQKNATVNELSKALSVSVVTIRNDLNFLSDKKLIHRLHGGASLIETGLISTTISYDFRSKKNSELKKIIAKKAIETVVDNECIIIDASSTAYELARLINERNLRLTVITNGIMTAELLKDNPNITTILLGGILKGRSNAIESTLGAALLKNMNITQLFISAQSLNFEDGMSDFNLYEVELKKIMVEQSKRVIALVDSTKIETKSVATFLDFDNIDLLITDNQIPSTILESYKQRGLVVI</sequence>
<dbReference type="STRING" id="1608583.BN1356_00102"/>
<feature type="domain" description="HTH deoR-type" evidence="4">
    <location>
        <begin position="3"/>
        <end position="58"/>
    </location>
</feature>
<dbReference type="PANTHER" id="PTHR30363">
    <property type="entry name" value="HTH-TYPE TRANSCRIPTIONAL REGULATOR SRLR-RELATED"/>
    <property type="match status" value="1"/>
</dbReference>